<evidence type="ECO:0000313" key="1">
    <source>
        <dbReference type="EMBL" id="TAA48728.1"/>
    </source>
</evidence>
<sequence length="141" mass="15824">MIALLVLLLPNGFANTIELKPFTTDGCSLFPDGTLMQRTLWLACCESHDIAYWMGGTSKQRVEADLALKHCVADIGEPMVAELMLNGVRIGGTPFLPTQFRWGYGWPYPRGYEPLTAKEKQEASQLLRTFMQLKDSNKKVN</sequence>
<protein>
    <recommendedName>
        <fullName evidence="3">FAD-binding oxidoreductase</fullName>
    </recommendedName>
</protein>
<proteinExistence type="predicted"/>
<accession>A0ABY1WVT3</accession>
<evidence type="ECO:0000313" key="2">
    <source>
        <dbReference type="Proteomes" id="UP000292544"/>
    </source>
</evidence>
<organism evidence="1 2">
    <name type="scientific">Corallincola spongiicola</name>
    <dbReference type="NCBI Taxonomy" id="2520508"/>
    <lineage>
        <taxon>Bacteria</taxon>
        <taxon>Pseudomonadati</taxon>
        <taxon>Pseudomonadota</taxon>
        <taxon>Gammaproteobacteria</taxon>
        <taxon>Alteromonadales</taxon>
        <taxon>Psychromonadaceae</taxon>
        <taxon>Corallincola</taxon>
    </lineage>
</organism>
<evidence type="ECO:0008006" key="3">
    <source>
        <dbReference type="Google" id="ProtNLM"/>
    </source>
</evidence>
<dbReference type="InterPro" id="IPR036444">
    <property type="entry name" value="PLipase_A2_dom_sf"/>
</dbReference>
<dbReference type="Proteomes" id="UP000292544">
    <property type="component" value="Unassembled WGS sequence"/>
</dbReference>
<gene>
    <name evidence="1" type="ORF">EXY25_02115</name>
</gene>
<name>A0ABY1WVT3_9GAMM</name>
<reference evidence="2" key="1">
    <citation type="submission" date="2019-02" db="EMBL/GenBank/DDBJ databases">
        <title>Draft genome sequence of Muricauda sp. 176CP4-71.</title>
        <authorList>
            <person name="Park J.-S."/>
        </authorList>
    </citation>
    <scope>NUCLEOTIDE SEQUENCE [LARGE SCALE GENOMIC DNA]</scope>
    <source>
        <strain evidence="2">176GS2-150</strain>
    </source>
</reference>
<keyword evidence="2" id="KW-1185">Reference proteome</keyword>
<comment type="caution">
    <text evidence="1">The sequence shown here is derived from an EMBL/GenBank/DDBJ whole genome shotgun (WGS) entry which is preliminary data.</text>
</comment>
<dbReference type="SUPFAM" id="SSF48619">
    <property type="entry name" value="Phospholipase A2, PLA2"/>
    <property type="match status" value="1"/>
</dbReference>
<dbReference type="EMBL" id="SHLY01000001">
    <property type="protein sequence ID" value="TAA48728.1"/>
    <property type="molecule type" value="Genomic_DNA"/>
</dbReference>